<dbReference type="OrthoDB" id="9770528at2"/>
<accession>A0A2A9E106</accession>
<feature type="active site" description="Charge relay system" evidence="1">
    <location>
        <position position="272"/>
    </location>
</feature>
<dbReference type="InterPro" id="IPR008391">
    <property type="entry name" value="AXE1_dom"/>
</dbReference>
<dbReference type="Proteomes" id="UP000225548">
    <property type="component" value="Unassembled WGS sequence"/>
</dbReference>
<protein>
    <submittedName>
        <fullName evidence="4">Cephalosporin-C deacetylase</fullName>
    </submittedName>
</protein>
<feature type="active site" description="Charge relay system" evidence="1">
    <location>
        <position position="310"/>
    </location>
</feature>
<evidence type="ECO:0000313" key="4">
    <source>
        <dbReference type="EMBL" id="PFG32628.1"/>
    </source>
</evidence>
<dbReference type="Pfam" id="PF05448">
    <property type="entry name" value="AXE1"/>
    <property type="match status" value="1"/>
</dbReference>
<proteinExistence type="predicted"/>
<evidence type="ECO:0000256" key="2">
    <source>
        <dbReference type="PIRSR" id="PIRSR639069-2"/>
    </source>
</evidence>
<evidence type="ECO:0000256" key="1">
    <source>
        <dbReference type="PIRSR" id="PIRSR639069-1"/>
    </source>
</evidence>
<dbReference type="InterPro" id="IPR029058">
    <property type="entry name" value="AB_hydrolase_fold"/>
</dbReference>
<comment type="caution">
    <text evidence="4">The sequence shown here is derived from an EMBL/GenBank/DDBJ whole genome shotgun (WGS) entry which is preliminary data.</text>
</comment>
<organism evidence="4 5">
    <name type="scientific">Sanguibacter antarcticus</name>
    <dbReference type="NCBI Taxonomy" id="372484"/>
    <lineage>
        <taxon>Bacteria</taxon>
        <taxon>Bacillati</taxon>
        <taxon>Actinomycetota</taxon>
        <taxon>Actinomycetes</taxon>
        <taxon>Micrococcales</taxon>
        <taxon>Sanguibacteraceae</taxon>
        <taxon>Sanguibacter</taxon>
    </lineage>
</organism>
<gene>
    <name evidence="4" type="ORF">ATL42_0469</name>
</gene>
<dbReference type="EMBL" id="PDJG01000001">
    <property type="protein sequence ID" value="PFG32628.1"/>
    <property type="molecule type" value="Genomic_DNA"/>
</dbReference>
<dbReference type="GO" id="GO:0052689">
    <property type="term" value="F:carboxylic ester hydrolase activity"/>
    <property type="evidence" value="ECO:0007669"/>
    <property type="project" value="TreeGrafter"/>
</dbReference>
<keyword evidence="5" id="KW-1185">Reference proteome</keyword>
<evidence type="ECO:0000313" key="5">
    <source>
        <dbReference type="Proteomes" id="UP000225548"/>
    </source>
</evidence>
<dbReference type="InterPro" id="IPR039069">
    <property type="entry name" value="CE7"/>
</dbReference>
<feature type="active site" description="Nucleophile" evidence="1">
    <location>
        <position position="186"/>
    </location>
</feature>
<dbReference type="GO" id="GO:0005976">
    <property type="term" value="P:polysaccharide metabolic process"/>
    <property type="evidence" value="ECO:0007669"/>
    <property type="project" value="TreeGrafter"/>
</dbReference>
<feature type="domain" description="Acetyl xylan esterase" evidence="3">
    <location>
        <begin position="1"/>
        <end position="326"/>
    </location>
</feature>
<dbReference type="RefSeq" id="WP_098456264.1">
    <property type="nucleotide sequence ID" value="NZ_PDJG01000001.1"/>
</dbReference>
<name>A0A2A9E106_9MICO</name>
<dbReference type="PANTHER" id="PTHR40111">
    <property type="entry name" value="CEPHALOSPORIN-C DEACETYLASE"/>
    <property type="match status" value="1"/>
</dbReference>
<dbReference type="PANTHER" id="PTHR40111:SF1">
    <property type="entry name" value="CEPHALOSPORIN-C DEACETYLASE"/>
    <property type="match status" value="1"/>
</dbReference>
<dbReference type="AlphaFoldDB" id="A0A2A9E106"/>
<evidence type="ECO:0000259" key="3">
    <source>
        <dbReference type="Pfam" id="PF05448"/>
    </source>
</evidence>
<reference evidence="4 5" key="1">
    <citation type="submission" date="2017-10" db="EMBL/GenBank/DDBJ databases">
        <title>Sequencing the genomes of 1000 actinobacteria strains.</title>
        <authorList>
            <person name="Klenk H.-P."/>
        </authorList>
    </citation>
    <scope>NUCLEOTIDE SEQUENCE [LARGE SCALE GENOMIC DNA]</scope>
    <source>
        <strain evidence="4 5">DSM 18966</strain>
    </source>
</reference>
<dbReference type="SUPFAM" id="SSF53474">
    <property type="entry name" value="alpha/beta-Hydrolases"/>
    <property type="match status" value="1"/>
</dbReference>
<sequence>MAFYDLDATVLPAYLPEVDEPADFDDFWSTTLARARTFPLDVRAEQVDPGLDLVEVFDLSFNGFDGQRINAWLTLPRGGTNLPGIVTYTGYGGGRGLAHDHLVWAAAGFAHLVMDIRGQGSRWGHGGDTPDPVGSGPAVPGFLTRGILDPAEHYYRRVFTDAVRAVDAVRNLARVDSARVAVAGVSQGGGIALAVAGLVPDLMAVMADVPFLCNYRRAVALVDTDPYAEITTYLSVHREHADQAFRTLSYVDAVNHARRASAPALFSVALMDPICPPSTVYSAHNLYGSRAVTSVDTLDLSMEVYPFNQHEGGQGFQLAKQITWLRRRAGLPRPPSVTENTGAVL</sequence>
<feature type="binding site" evidence="2">
    <location>
        <position position="91"/>
    </location>
    <ligand>
        <name>substrate</name>
    </ligand>
</feature>
<dbReference type="Gene3D" id="3.40.50.1820">
    <property type="entry name" value="alpha/beta hydrolase"/>
    <property type="match status" value="1"/>
</dbReference>